<accession>A0A8H6YAS0</accession>
<evidence type="ECO:0000259" key="1">
    <source>
        <dbReference type="Pfam" id="PF08975"/>
    </source>
</evidence>
<keyword evidence="3" id="KW-1185">Reference proteome</keyword>
<dbReference type="Pfam" id="PF08975">
    <property type="entry name" value="2H-phosphodiest"/>
    <property type="match status" value="1"/>
</dbReference>
<feature type="domain" description="DUF1868" evidence="1">
    <location>
        <begin position="65"/>
        <end position="176"/>
    </location>
</feature>
<sequence>MSKCIRRRGSQTLSGLFCFSRSWLQVPLGLAIGSRKFTTTSSNLVVMNSEPLRPVPKYPNGVPSKFDPEGNVQRYRGNTFICHLSPSSEPELYNSLLALHDKLKNHHLSHLYTLLPPSSWHMTVFDGSCEDQQPGRWPDDLPGNASLEECTALYEKKLSTFDLQCDPPYRLSIVDIDLLPSYIELHLEPQTVEENARIRDLRDRLSQLLHIRKKDHVTYTLHLTLAYLLRFLTAEQNQELTALFSEHFEGMPKQFKLGAPEFCTFENMLAFKRLFYLKNQ</sequence>
<name>A0A8H6YAS0_9AGAR</name>
<gene>
    <name evidence="2" type="ORF">MSAN_01353700</name>
</gene>
<comment type="caution">
    <text evidence="2">The sequence shown here is derived from an EMBL/GenBank/DDBJ whole genome shotgun (WGS) entry which is preliminary data.</text>
</comment>
<dbReference type="EMBL" id="JACAZH010000010">
    <property type="protein sequence ID" value="KAF7357573.1"/>
    <property type="molecule type" value="Genomic_DNA"/>
</dbReference>
<reference evidence="2" key="1">
    <citation type="submission" date="2020-05" db="EMBL/GenBank/DDBJ databases">
        <title>Mycena genomes resolve the evolution of fungal bioluminescence.</title>
        <authorList>
            <person name="Tsai I.J."/>
        </authorList>
    </citation>
    <scope>NUCLEOTIDE SEQUENCE</scope>
    <source>
        <strain evidence="2">160909Yilan</strain>
    </source>
</reference>
<dbReference type="InterPro" id="IPR015069">
    <property type="entry name" value="2H-PEstase_DUF1868"/>
</dbReference>
<dbReference type="OrthoDB" id="2877829at2759"/>
<organism evidence="2 3">
    <name type="scientific">Mycena sanguinolenta</name>
    <dbReference type="NCBI Taxonomy" id="230812"/>
    <lineage>
        <taxon>Eukaryota</taxon>
        <taxon>Fungi</taxon>
        <taxon>Dikarya</taxon>
        <taxon>Basidiomycota</taxon>
        <taxon>Agaricomycotina</taxon>
        <taxon>Agaricomycetes</taxon>
        <taxon>Agaricomycetidae</taxon>
        <taxon>Agaricales</taxon>
        <taxon>Marasmiineae</taxon>
        <taxon>Mycenaceae</taxon>
        <taxon>Mycena</taxon>
    </lineage>
</organism>
<dbReference type="AlphaFoldDB" id="A0A8H6YAS0"/>
<protein>
    <submittedName>
        <fullName evidence="2">DUF1868-domain-containing protein</fullName>
    </submittedName>
</protein>
<proteinExistence type="predicted"/>
<dbReference type="InterPro" id="IPR009097">
    <property type="entry name" value="Cyclic_Pdiesterase"/>
</dbReference>
<dbReference type="Proteomes" id="UP000623467">
    <property type="component" value="Unassembled WGS sequence"/>
</dbReference>
<dbReference type="SUPFAM" id="SSF55144">
    <property type="entry name" value="LigT-like"/>
    <property type="match status" value="1"/>
</dbReference>
<evidence type="ECO:0000313" key="3">
    <source>
        <dbReference type="Proteomes" id="UP000623467"/>
    </source>
</evidence>
<dbReference type="Gene3D" id="3.90.1140.10">
    <property type="entry name" value="Cyclic phosphodiesterase"/>
    <property type="match status" value="1"/>
</dbReference>
<evidence type="ECO:0000313" key="2">
    <source>
        <dbReference type="EMBL" id="KAF7357573.1"/>
    </source>
</evidence>